<accession>A0ABZ2NK15</accession>
<evidence type="ECO:0000256" key="1">
    <source>
        <dbReference type="ARBA" id="ARBA00023125"/>
    </source>
</evidence>
<dbReference type="Pfam" id="PF07739">
    <property type="entry name" value="TipAS"/>
    <property type="match status" value="1"/>
</dbReference>
<proteinExistence type="predicted"/>
<dbReference type="SMART" id="SM00422">
    <property type="entry name" value="HTH_MERR"/>
    <property type="match status" value="1"/>
</dbReference>
<keyword evidence="1" id="KW-0238">DNA-binding</keyword>
<dbReference type="EMBL" id="CP147407">
    <property type="protein sequence ID" value="WXB97492.1"/>
    <property type="molecule type" value="Genomic_DNA"/>
</dbReference>
<dbReference type="SUPFAM" id="SSF46955">
    <property type="entry name" value="Putative DNA-binding domain"/>
    <property type="match status" value="1"/>
</dbReference>
<name>A0ABZ2NK15_9BACI</name>
<dbReference type="InterPro" id="IPR000551">
    <property type="entry name" value="MerR-type_HTH_dom"/>
</dbReference>
<protein>
    <submittedName>
        <fullName evidence="3">MerR family transcriptional regulator</fullName>
    </submittedName>
</protein>
<dbReference type="PANTHER" id="PTHR30204:SF96">
    <property type="entry name" value="CHROMOSOME-ANCHORING PROTEIN RACA"/>
    <property type="match status" value="1"/>
</dbReference>
<keyword evidence="4" id="KW-1185">Reference proteome</keyword>
<dbReference type="InterPro" id="IPR047057">
    <property type="entry name" value="MerR_fam"/>
</dbReference>
<dbReference type="InterPro" id="IPR009061">
    <property type="entry name" value="DNA-bd_dom_put_sf"/>
</dbReference>
<reference evidence="3 4" key="1">
    <citation type="submission" date="2024-02" db="EMBL/GenBank/DDBJ databases">
        <title>Seven novel Bacillus-like species.</title>
        <authorList>
            <person name="Liu G."/>
        </authorList>
    </citation>
    <scope>NUCLEOTIDE SEQUENCE [LARGE SCALE GENOMIC DNA]</scope>
    <source>
        <strain evidence="3 4">FJAT-52054</strain>
    </source>
</reference>
<dbReference type="RefSeq" id="WP_338779956.1">
    <property type="nucleotide sequence ID" value="NZ_CP147407.1"/>
</dbReference>
<dbReference type="PANTHER" id="PTHR30204">
    <property type="entry name" value="REDOX-CYCLING DRUG-SENSING TRANSCRIPTIONAL ACTIVATOR SOXR"/>
    <property type="match status" value="1"/>
</dbReference>
<feature type="domain" description="HTH merR-type" evidence="2">
    <location>
        <begin position="5"/>
        <end position="74"/>
    </location>
</feature>
<dbReference type="Gene3D" id="1.10.1660.10">
    <property type="match status" value="1"/>
</dbReference>
<sequence length="260" mass="30370">MNEALYTIGQFAKKTGVTVRTLRYYDQQEMLKPSFVSESGRRYYKDDDLVVLQQILSLKFLDFSLQQIRELLAAADGDLTSSLRMQKELMTQKQNHLNRVILSLDHAIGILETEKRPNLQILSFVIDSIQNEEEHMDWVKKHFPEKYTKRVESITKDEWLDLHKKTALLFQEMKEALRTRKPESPEVQSLVGECLDMLAGILGEQDILTDMISMDLDWERIGERAEQDIFSVSPFTRQEEKLIEKAFEHYYTGRGIHSHG</sequence>
<dbReference type="Pfam" id="PF13411">
    <property type="entry name" value="MerR_1"/>
    <property type="match status" value="1"/>
</dbReference>
<evidence type="ECO:0000313" key="3">
    <source>
        <dbReference type="EMBL" id="WXB97492.1"/>
    </source>
</evidence>
<dbReference type="CDD" id="cd01106">
    <property type="entry name" value="HTH_TipAL-Mta"/>
    <property type="match status" value="1"/>
</dbReference>
<dbReference type="Proteomes" id="UP001377337">
    <property type="component" value="Chromosome"/>
</dbReference>
<dbReference type="InterPro" id="IPR012925">
    <property type="entry name" value="TipAS_dom"/>
</dbReference>
<evidence type="ECO:0000313" key="4">
    <source>
        <dbReference type="Proteomes" id="UP001377337"/>
    </source>
</evidence>
<dbReference type="PROSITE" id="PS50937">
    <property type="entry name" value="HTH_MERR_2"/>
    <property type="match status" value="1"/>
</dbReference>
<organism evidence="3 4">
    <name type="scientific">Metabacillus sediminis</name>
    <dbReference type="NCBI Taxonomy" id="3117746"/>
    <lineage>
        <taxon>Bacteria</taxon>
        <taxon>Bacillati</taxon>
        <taxon>Bacillota</taxon>
        <taxon>Bacilli</taxon>
        <taxon>Bacillales</taxon>
        <taxon>Bacillaceae</taxon>
        <taxon>Metabacillus</taxon>
    </lineage>
</organism>
<dbReference type="Gene3D" id="6.10.250.360">
    <property type="match status" value="1"/>
</dbReference>
<evidence type="ECO:0000259" key="2">
    <source>
        <dbReference type="PROSITE" id="PS50937"/>
    </source>
</evidence>
<gene>
    <name evidence="3" type="ORF">WCV65_03025</name>
</gene>